<organism evidence="2 3">
    <name type="scientific">Candidatus Regiella insecticola 5.15</name>
    <dbReference type="NCBI Taxonomy" id="1005043"/>
    <lineage>
        <taxon>Bacteria</taxon>
        <taxon>Pseudomonadati</taxon>
        <taxon>Pseudomonadota</taxon>
        <taxon>Gammaproteobacteria</taxon>
        <taxon>Enterobacterales</taxon>
        <taxon>Enterobacteriaceae</taxon>
        <taxon>aphid secondary symbionts</taxon>
        <taxon>Candidatus Regiella</taxon>
    </lineage>
</organism>
<dbReference type="AlphaFoldDB" id="G2GXF1"/>
<dbReference type="OrthoDB" id="2934196at2"/>
<dbReference type="InterPro" id="IPR008813">
    <property type="entry name" value="Plasmid_replication_RepL"/>
</dbReference>
<keyword evidence="3" id="KW-1185">Reference proteome</keyword>
<sequence length="142" mass="15980">MSQMVSGRKNPPFGQFTEANIDVVRALVQSNPVAAEIFLFLIQYMNKKNAVVCSSKVLEEITNKSRPTISRAISVLKNSSFVNVMKSGQTNVYILNPHVVWKTWRDEKSFCALEGSILLSKSENIHIDEIVNKVNPKIEINN</sequence>
<comment type="caution">
    <text evidence="2">The sequence shown here is derived from an EMBL/GenBank/DDBJ whole genome shotgun (WGS) entry which is preliminary data.</text>
</comment>
<accession>G2GXF1</accession>
<protein>
    <submittedName>
        <fullName evidence="2">Firmicute plasmid replication protein</fullName>
    </submittedName>
</protein>
<proteinExistence type="predicted"/>
<dbReference type="InterPro" id="IPR036390">
    <property type="entry name" value="WH_DNA-bd_sf"/>
</dbReference>
<feature type="domain" description="Plasmid replication protein RepL" evidence="1">
    <location>
        <begin position="37"/>
        <end position="109"/>
    </location>
</feature>
<dbReference type="EMBL" id="AGCA01000094">
    <property type="protein sequence ID" value="EGY29584.1"/>
    <property type="molecule type" value="Genomic_DNA"/>
</dbReference>
<dbReference type="GO" id="GO:0006260">
    <property type="term" value="P:DNA replication"/>
    <property type="evidence" value="ECO:0007669"/>
    <property type="project" value="InterPro"/>
</dbReference>
<dbReference type="Pfam" id="PF05732">
    <property type="entry name" value="RepL"/>
    <property type="match status" value="1"/>
</dbReference>
<dbReference type="InterPro" id="IPR036388">
    <property type="entry name" value="WH-like_DNA-bd_sf"/>
</dbReference>
<dbReference type="SUPFAM" id="SSF46785">
    <property type="entry name" value="Winged helix' DNA-binding domain"/>
    <property type="match status" value="1"/>
</dbReference>
<dbReference type="Gene3D" id="1.10.10.10">
    <property type="entry name" value="Winged helix-like DNA-binding domain superfamily/Winged helix DNA-binding domain"/>
    <property type="match status" value="1"/>
</dbReference>
<name>G2GXF1_9ENTR</name>
<gene>
    <name evidence="2" type="ORF">Rin_00004430</name>
</gene>
<dbReference type="GO" id="GO:0006276">
    <property type="term" value="P:plasmid maintenance"/>
    <property type="evidence" value="ECO:0007669"/>
    <property type="project" value="InterPro"/>
</dbReference>
<reference evidence="2 3" key="1">
    <citation type="journal article" date="2012" name="Genome Res.">
        <title>Genomic basis of endosymbiont-conferred protection against an insect parasitoid.</title>
        <authorList>
            <person name="Hansen A.K."/>
            <person name="Vorburger C."/>
            <person name="Moran N.A."/>
        </authorList>
    </citation>
    <scope>NUCLEOTIDE SEQUENCE [LARGE SCALE GENOMIC DNA]</scope>
    <source>
        <strain evidence="3">R5.15</strain>
    </source>
</reference>
<evidence type="ECO:0000259" key="1">
    <source>
        <dbReference type="Pfam" id="PF05732"/>
    </source>
</evidence>
<dbReference type="Proteomes" id="UP000004116">
    <property type="component" value="Unassembled WGS sequence"/>
</dbReference>
<dbReference type="RefSeq" id="WP_006706145.1">
    <property type="nucleotide sequence ID" value="NZ_AGCA01000094.1"/>
</dbReference>
<evidence type="ECO:0000313" key="2">
    <source>
        <dbReference type="EMBL" id="EGY29584.1"/>
    </source>
</evidence>
<evidence type="ECO:0000313" key="3">
    <source>
        <dbReference type="Proteomes" id="UP000004116"/>
    </source>
</evidence>